<accession>A0ABW4TEZ1</accession>
<keyword evidence="2" id="KW-1185">Reference proteome</keyword>
<proteinExistence type="predicted"/>
<name>A0ABW4TEZ1_9ACTN</name>
<evidence type="ECO:0000313" key="1">
    <source>
        <dbReference type="EMBL" id="MFD1945195.1"/>
    </source>
</evidence>
<reference evidence="2" key="1">
    <citation type="journal article" date="2019" name="Int. J. Syst. Evol. Microbiol.">
        <title>The Global Catalogue of Microorganisms (GCM) 10K type strain sequencing project: providing services to taxonomists for standard genome sequencing and annotation.</title>
        <authorList>
            <consortium name="The Broad Institute Genomics Platform"/>
            <consortium name="The Broad Institute Genome Sequencing Center for Infectious Disease"/>
            <person name="Wu L."/>
            <person name="Ma J."/>
        </authorList>
    </citation>
    <scope>NUCLEOTIDE SEQUENCE [LARGE SCALE GENOMIC DNA]</scope>
    <source>
        <strain evidence="2">CGMCC 1.12477</strain>
    </source>
</reference>
<comment type="caution">
    <text evidence="1">The sequence shown here is derived from an EMBL/GenBank/DDBJ whole genome shotgun (WGS) entry which is preliminary data.</text>
</comment>
<sequence length="127" mass="14025">MADLRFPFRFATAYRLPGLAFGITPWTAWVDLDETHLRVRYGPWSLRTPRENVDSVQRTGDFAFLKTAGPPHLSFTDRGVSFATNGEDAACVTFHDPVVVLDPTGRIRHPGATLTVEDVPGLIDALS</sequence>
<organism evidence="1 2">
    <name type="scientific">Nocardioides aestuarii</name>
    <dbReference type="NCBI Taxonomy" id="252231"/>
    <lineage>
        <taxon>Bacteria</taxon>
        <taxon>Bacillati</taxon>
        <taxon>Actinomycetota</taxon>
        <taxon>Actinomycetes</taxon>
        <taxon>Propionibacteriales</taxon>
        <taxon>Nocardioidaceae</taxon>
        <taxon>Nocardioides</taxon>
    </lineage>
</organism>
<evidence type="ECO:0000313" key="2">
    <source>
        <dbReference type="Proteomes" id="UP001597351"/>
    </source>
</evidence>
<dbReference type="RefSeq" id="WP_343915912.1">
    <property type="nucleotide sequence ID" value="NZ_BAAAJT010000002.1"/>
</dbReference>
<dbReference type="Proteomes" id="UP001597351">
    <property type="component" value="Unassembled WGS sequence"/>
</dbReference>
<dbReference type="EMBL" id="JBHUGD010000001">
    <property type="protein sequence ID" value="MFD1945195.1"/>
    <property type="molecule type" value="Genomic_DNA"/>
</dbReference>
<gene>
    <name evidence="1" type="ORF">ACFSDE_00180</name>
</gene>
<protein>
    <submittedName>
        <fullName evidence="1">Uncharacterized protein</fullName>
    </submittedName>
</protein>